<evidence type="ECO:0000313" key="11">
    <source>
        <dbReference type="Proteomes" id="UP000481288"/>
    </source>
</evidence>
<dbReference type="GO" id="GO:0033819">
    <property type="term" value="F:lipoyl(octanoyl) transferase activity"/>
    <property type="evidence" value="ECO:0007669"/>
    <property type="project" value="UniProtKB-EC"/>
</dbReference>
<dbReference type="OrthoDB" id="19908at2759"/>
<feature type="binding site" evidence="7">
    <location>
        <begin position="108"/>
        <end position="115"/>
    </location>
    <ligand>
        <name>substrate</name>
    </ligand>
</feature>
<dbReference type="GO" id="GO:0009249">
    <property type="term" value="P:protein lipoylation"/>
    <property type="evidence" value="ECO:0007669"/>
    <property type="project" value="InterPro"/>
</dbReference>
<dbReference type="AlphaFoldDB" id="A0A7D8YQD5"/>
<dbReference type="InterPro" id="IPR020605">
    <property type="entry name" value="Octanoyltransferase_CS"/>
</dbReference>
<evidence type="ECO:0000256" key="7">
    <source>
        <dbReference type="PIRSR" id="PIRSR016262-2"/>
    </source>
</evidence>
<dbReference type="UniPathway" id="UPA00538">
    <property type="reaction ID" value="UER00592"/>
</dbReference>
<dbReference type="PIRSF" id="PIRSF016262">
    <property type="entry name" value="LPLase"/>
    <property type="match status" value="1"/>
</dbReference>
<dbReference type="EC" id="2.3.1.181" evidence="5"/>
<dbReference type="PROSITE" id="PS51733">
    <property type="entry name" value="BPL_LPL_CATALYTIC"/>
    <property type="match status" value="1"/>
</dbReference>
<comment type="catalytic activity">
    <reaction evidence="5">
        <text>octanoyl-[ACP] + L-lysyl-[protein] = N(6)-octanoyl-L-lysyl-[protein] + holo-[ACP] + H(+)</text>
        <dbReference type="Rhea" id="RHEA:17665"/>
        <dbReference type="Rhea" id="RHEA-COMP:9636"/>
        <dbReference type="Rhea" id="RHEA-COMP:9685"/>
        <dbReference type="Rhea" id="RHEA-COMP:9752"/>
        <dbReference type="Rhea" id="RHEA-COMP:9928"/>
        <dbReference type="ChEBI" id="CHEBI:15378"/>
        <dbReference type="ChEBI" id="CHEBI:29969"/>
        <dbReference type="ChEBI" id="CHEBI:64479"/>
        <dbReference type="ChEBI" id="CHEBI:78463"/>
        <dbReference type="ChEBI" id="CHEBI:78809"/>
        <dbReference type="EC" id="2.3.1.181"/>
    </reaction>
</comment>
<comment type="caution">
    <text evidence="10">The sequence shown here is derived from an EMBL/GenBank/DDBJ whole genome shotgun (WGS) entry which is preliminary data.</text>
</comment>
<evidence type="ECO:0000256" key="4">
    <source>
        <dbReference type="ARBA" id="ARBA00023315"/>
    </source>
</evidence>
<dbReference type="Gene3D" id="3.30.930.10">
    <property type="entry name" value="Bira Bifunctional Protein, Domain 2"/>
    <property type="match status" value="1"/>
</dbReference>
<dbReference type="PANTHER" id="PTHR10993:SF7">
    <property type="entry name" value="LIPOYLTRANSFERASE 2, MITOCHONDRIAL-RELATED"/>
    <property type="match status" value="1"/>
</dbReference>
<reference evidence="10 11" key="1">
    <citation type="submission" date="2018-05" db="EMBL/GenBank/DDBJ databases">
        <title>Whole genome sequencing for identification of molecular markers to develop diagnostic detection tools for the regulated plant pathogen Lachnellula willkommii.</title>
        <authorList>
            <person name="Giroux E."/>
            <person name="Bilodeau G."/>
        </authorList>
    </citation>
    <scope>NUCLEOTIDE SEQUENCE [LARGE SCALE GENOMIC DNA]</scope>
    <source>
        <strain evidence="10 11">CBS 625.97</strain>
    </source>
</reference>
<evidence type="ECO:0000313" key="10">
    <source>
        <dbReference type="EMBL" id="TVY51116.1"/>
    </source>
</evidence>
<dbReference type="Pfam" id="PF21948">
    <property type="entry name" value="LplA-B_cat"/>
    <property type="match status" value="1"/>
</dbReference>
<comment type="similarity">
    <text evidence="2 5">Belongs to the LipB family.</text>
</comment>
<dbReference type="Proteomes" id="UP000481288">
    <property type="component" value="Unassembled WGS sequence"/>
</dbReference>
<keyword evidence="4 5" id="KW-0012">Acyltransferase</keyword>
<protein>
    <recommendedName>
        <fullName evidence="5">Octanoyltransferase</fullName>
        <ecNumber evidence="5">2.3.1.181</ecNumber>
    </recommendedName>
</protein>
<dbReference type="NCBIfam" id="TIGR00214">
    <property type="entry name" value="lipB"/>
    <property type="match status" value="1"/>
</dbReference>
<name>A0A7D8YQD5_9HELO</name>
<evidence type="ECO:0000256" key="8">
    <source>
        <dbReference type="PIRSR" id="PIRSR016262-3"/>
    </source>
</evidence>
<comment type="pathway">
    <text evidence="1 5">Protein modification; protein lipoylation via endogenous pathway; protein N(6)-(lipoyl)lysine from octanoyl-[acyl-carrier-protein]: step 1/2.</text>
</comment>
<feature type="binding site" evidence="7">
    <location>
        <begin position="198"/>
        <end position="200"/>
    </location>
    <ligand>
        <name>substrate</name>
    </ligand>
</feature>
<evidence type="ECO:0000256" key="3">
    <source>
        <dbReference type="ARBA" id="ARBA00022679"/>
    </source>
</evidence>
<evidence type="ECO:0000256" key="2">
    <source>
        <dbReference type="ARBA" id="ARBA00007907"/>
    </source>
</evidence>
<gene>
    <name evidence="10" type="ORF">LCER1_G007775</name>
</gene>
<keyword evidence="3 5" id="KW-0808">Transferase</keyword>
<dbReference type="PROSITE" id="PS01313">
    <property type="entry name" value="LIPB"/>
    <property type="match status" value="1"/>
</dbReference>
<dbReference type="InterPro" id="IPR004143">
    <property type="entry name" value="BPL_LPL_catalytic"/>
</dbReference>
<sequence length="291" mass="32068">MTTPPNILRHLHLLGITPFTQAQALQTHLTSALLAAKATTSTSTSPSIPTPPPTIITFTPTPVYTFGRRSPQADLPSRDRTHLHLPLPPDPPDPYIAPSYAQLIDTPRGGLTTFHGPGQLVIYPVLDLKSIRSPKYPKGLGVRDYVCLLEHSTIAVLAKWGVEAKRTSNPGVWVEVSSAEENAYGEEVAKLEDKKIAALGVHLRRNVSSYGVGLNVYTDLRWFDRITACGLEGLGVTSMREGWEWFRQGLRQWAEEFAKGLWGEGGEKGLEKIKLSDLGIDKSVLEREVEQ</sequence>
<feature type="binding site" evidence="7">
    <location>
        <begin position="211"/>
        <end position="213"/>
    </location>
    <ligand>
        <name>substrate</name>
    </ligand>
</feature>
<dbReference type="PANTHER" id="PTHR10993">
    <property type="entry name" value="OCTANOYLTRANSFERASE"/>
    <property type="match status" value="1"/>
</dbReference>
<keyword evidence="11" id="KW-1185">Reference proteome</keyword>
<dbReference type="SUPFAM" id="SSF55681">
    <property type="entry name" value="Class II aaRS and biotin synthetases"/>
    <property type="match status" value="1"/>
</dbReference>
<dbReference type="EMBL" id="QGMG01000902">
    <property type="protein sequence ID" value="TVY51116.1"/>
    <property type="molecule type" value="Genomic_DNA"/>
</dbReference>
<evidence type="ECO:0000256" key="5">
    <source>
        <dbReference type="PIRNR" id="PIRNR016262"/>
    </source>
</evidence>
<organism evidence="10 11">
    <name type="scientific">Lachnellula cervina</name>
    <dbReference type="NCBI Taxonomy" id="1316786"/>
    <lineage>
        <taxon>Eukaryota</taxon>
        <taxon>Fungi</taxon>
        <taxon>Dikarya</taxon>
        <taxon>Ascomycota</taxon>
        <taxon>Pezizomycotina</taxon>
        <taxon>Leotiomycetes</taxon>
        <taxon>Helotiales</taxon>
        <taxon>Lachnaceae</taxon>
        <taxon>Lachnellula</taxon>
    </lineage>
</organism>
<feature type="active site" description="Acyl-thioester intermediate" evidence="6">
    <location>
        <position position="229"/>
    </location>
</feature>
<proteinExistence type="inferred from homology"/>
<feature type="site" description="Lowers pKa of active site Cys" evidence="8">
    <location>
        <position position="195"/>
    </location>
</feature>
<accession>A0A7D8YQD5</accession>
<evidence type="ECO:0000259" key="9">
    <source>
        <dbReference type="PROSITE" id="PS51733"/>
    </source>
</evidence>
<dbReference type="InterPro" id="IPR000544">
    <property type="entry name" value="Octanoyltransferase"/>
</dbReference>
<dbReference type="InterPro" id="IPR045864">
    <property type="entry name" value="aa-tRNA-synth_II/BPL/LPL"/>
</dbReference>
<feature type="domain" description="BPL/LPL catalytic" evidence="9">
    <location>
        <begin position="49"/>
        <end position="265"/>
    </location>
</feature>
<evidence type="ECO:0000256" key="1">
    <source>
        <dbReference type="ARBA" id="ARBA00004821"/>
    </source>
</evidence>
<comment type="function">
    <text evidence="5">Catalyzes the transfer of endogenously produced octanoic acid from octanoyl-acyl-carrier-protein onto the lipoyl domains of lipoate-dependent enzymes. Lipoyl-ACP can also act as a substrate although octanoyl-ACP is likely to be the physiological substrate.</text>
</comment>
<evidence type="ECO:0000256" key="6">
    <source>
        <dbReference type="PIRSR" id="PIRSR016262-1"/>
    </source>
</evidence>